<comment type="caution">
    <text evidence="2">The sequence shown here is derived from an EMBL/GenBank/DDBJ whole genome shotgun (WGS) entry which is preliminary data.</text>
</comment>
<evidence type="ECO:0000313" key="2">
    <source>
        <dbReference type="EMBL" id="KAK5623499.1"/>
    </source>
</evidence>
<evidence type="ECO:0000313" key="3">
    <source>
        <dbReference type="Proteomes" id="UP001311232"/>
    </source>
</evidence>
<dbReference type="PROSITE" id="PS51498">
    <property type="entry name" value="MABP"/>
    <property type="match status" value="1"/>
</dbReference>
<dbReference type="AlphaFoldDB" id="A0AAV9SRR5"/>
<name>A0AAV9SRR5_9TELE</name>
<dbReference type="Proteomes" id="UP001311232">
    <property type="component" value="Unassembled WGS sequence"/>
</dbReference>
<dbReference type="InterPro" id="IPR023341">
    <property type="entry name" value="MABP"/>
</dbReference>
<proteinExistence type="predicted"/>
<evidence type="ECO:0000259" key="1">
    <source>
        <dbReference type="PROSITE" id="PS51498"/>
    </source>
</evidence>
<sequence length="292" mass="33497">MSEYITEIDISLNKSDEEHLKSNGFIQNPVNLNKRASGDEVHLWYKKGCGSAITNIQFTFSDSMNHGLKGANYNLIKKNLNSRTGGDHIYLWYKYGCSECDVPIVDLFVTTEQQEEPQLFHMGWERLACDLNRKTAGSRIFLWVKRDQPTYISEITATAGFECDVSLFKEGFFRVDENINRGAGGKDIFLWYRQSTDITKALKDLAVSVNEDQENELKKKHFDRVSQDVNEGTRGKPVYVWFRKTCNKPIKTLTVIPGALYKLPYERAGVQVIDRNLNKGNEGAMQFLSFYQ</sequence>
<dbReference type="Gene3D" id="2.100.10.50">
    <property type="match status" value="2"/>
</dbReference>
<keyword evidence="3" id="KW-1185">Reference proteome</keyword>
<reference evidence="2 3" key="1">
    <citation type="submission" date="2021-06" db="EMBL/GenBank/DDBJ databases">
        <authorList>
            <person name="Palmer J.M."/>
        </authorList>
    </citation>
    <scope>NUCLEOTIDE SEQUENCE [LARGE SCALE GENOMIC DNA]</scope>
    <source>
        <strain evidence="2 3">MEX-2019</strain>
        <tissue evidence="2">Muscle</tissue>
    </source>
</reference>
<protein>
    <recommendedName>
        <fullName evidence="1">MABP domain-containing protein</fullName>
    </recommendedName>
</protein>
<accession>A0AAV9SRR5</accession>
<dbReference type="GO" id="GO:0005737">
    <property type="term" value="C:cytoplasm"/>
    <property type="evidence" value="ECO:0007669"/>
    <property type="project" value="UniProtKB-ARBA"/>
</dbReference>
<gene>
    <name evidence="2" type="ORF">CRENBAI_013434</name>
</gene>
<organism evidence="2 3">
    <name type="scientific">Crenichthys baileyi</name>
    <name type="common">White River springfish</name>
    <dbReference type="NCBI Taxonomy" id="28760"/>
    <lineage>
        <taxon>Eukaryota</taxon>
        <taxon>Metazoa</taxon>
        <taxon>Chordata</taxon>
        <taxon>Craniata</taxon>
        <taxon>Vertebrata</taxon>
        <taxon>Euteleostomi</taxon>
        <taxon>Actinopterygii</taxon>
        <taxon>Neopterygii</taxon>
        <taxon>Teleostei</taxon>
        <taxon>Neoteleostei</taxon>
        <taxon>Acanthomorphata</taxon>
        <taxon>Ovalentaria</taxon>
        <taxon>Atherinomorphae</taxon>
        <taxon>Cyprinodontiformes</taxon>
        <taxon>Goodeidae</taxon>
        <taxon>Crenichthys</taxon>
    </lineage>
</organism>
<feature type="domain" description="MABP" evidence="1">
    <location>
        <begin position="50"/>
        <end position="196"/>
    </location>
</feature>
<dbReference type="EMBL" id="JAHHUM010000027">
    <property type="protein sequence ID" value="KAK5623499.1"/>
    <property type="molecule type" value="Genomic_DNA"/>
</dbReference>